<dbReference type="Gene3D" id="3.40.630.30">
    <property type="match status" value="1"/>
</dbReference>
<dbReference type="PANTHER" id="PTHR43792:SF1">
    <property type="entry name" value="N-ACETYLTRANSFERASE DOMAIN-CONTAINING PROTEIN"/>
    <property type="match status" value="1"/>
</dbReference>
<name>A0A0R1W8D7_9LACO</name>
<dbReference type="InterPro" id="IPR000182">
    <property type="entry name" value="GNAT_dom"/>
</dbReference>
<dbReference type="PROSITE" id="PS51186">
    <property type="entry name" value="GNAT"/>
    <property type="match status" value="1"/>
</dbReference>
<dbReference type="RefSeq" id="WP_003716125.1">
    <property type="nucleotide sequence ID" value="NZ_AZGE01000050.1"/>
</dbReference>
<organism evidence="2 3">
    <name type="scientific">Limosilactobacillus oris DSM 4864</name>
    <dbReference type="NCBI Taxonomy" id="1423779"/>
    <lineage>
        <taxon>Bacteria</taxon>
        <taxon>Bacillati</taxon>
        <taxon>Bacillota</taxon>
        <taxon>Bacilli</taxon>
        <taxon>Lactobacillales</taxon>
        <taxon>Lactobacillaceae</taxon>
        <taxon>Limosilactobacillus</taxon>
    </lineage>
</organism>
<dbReference type="GO" id="GO:0016747">
    <property type="term" value="F:acyltransferase activity, transferring groups other than amino-acyl groups"/>
    <property type="evidence" value="ECO:0007669"/>
    <property type="project" value="InterPro"/>
</dbReference>
<dbReference type="EMBL" id="AZGE01000050">
    <property type="protein sequence ID" value="KRM14007.1"/>
    <property type="molecule type" value="Genomic_DNA"/>
</dbReference>
<dbReference type="InterPro" id="IPR051531">
    <property type="entry name" value="N-acetyltransferase"/>
</dbReference>
<dbReference type="Proteomes" id="UP000050973">
    <property type="component" value="Unassembled WGS sequence"/>
</dbReference>
<protein>
    <submittedName>
        <fullName evidence="2">Acetyltransferase, gnat family</fullName>
    </submittedName>
</protein>
<comment type="caution">
    <text evidence="2">The sequence shown here is derived from an EMBL/GenBank/DDBJ whole genome shotgun (WGS) entry which is preliminary data.</text>
</comment>
<evidence type="ECO:0000313" key="3">
    <source>
        <dbReference type="Proteomes" id="UP000050973"/>
    </source>
</evidence>
<dbReference type="PATRIC" id="fig|1423779.3.peg.1680"/>
<dbReference type="InterPro" id="IPR016181">
    <property type="entry name" value="Acyl_CoA_acyltransferase"/>
</dbReference>
<keyword evidence="2" id="KW-0808">Transferase</keyword>
<accession>A0A0R1W8D7</accession>
<feature type="domain" description="N-acetyltransferase" evidence="1">
    <location>
        <begin position="7"/>
        <end position="154"/>
    </location>
</feature>
<reference evidence="2 3" key="1">
    <citation type="journal article" date="2015" name="Genome Announc.">
        <title>Expanding the biotechnology potential of lactobacilli through comparative genomics of 213 strains and associated genera.</title>
        <authorList>
            <person name="Sun Z."/>
            <person name="Harris H.M."/>
            <person name="McCann A."/>
            <person name="Guo C."/>
            <person name="Argimon S."/>
            <person name="Zhang W."/>
            <person name="Yang X."/>
            <person name="Jeffery I.B."/>
            <person name="Cooney J.C."/>
            <person name="Kagawa T.F."/>
            <person name="Liu W."/>
            <person name="Song Y."/>
            <person name="Salvetti E."/>
            <person name="Wrobel A."/>
            <person name="Rasinkangas P."/>
            <person name="Parkhill J."/>
            <person name="Rea M.C."/>
            <person name="O'Sullivan O."/>
            <person name="Ritari J."/>
            <person name="Douillard F.P."/>
            <person name="Paul Ross R."/>
            <person name="Yang R."/>
            <person name="Briner A.E."/>
            <person name="Felis G.E."/>
            <person name="de Vos W.M."/>
            <person name="Barrangou R."/>
            <person name="Klaenhammer T.R."/>
            <person name="Caufield P.W."/>
            <person name="Cui Y."/>
            <person name="Zhang H."/>
            <person name="O'Toole P.W."/>
        </authorList>
    </citation>
    <scope>NUCLEOTIDE SEQUENCE [LARGE SCALE GENOMIC DNA]</scope>
    <source>
        <strain evidence="2 3">DSM 4864</strain>
    </source>
</reference>
<evidence type="ECO:0000259" key="1">
    <source>
        <dbReference type="PROSITE" id="PS51186"/>
    </source>
</evidence>
<dbReference type="PANTHER" id="PTHR43792">
    <property type="entry name" value="GNAT FAMILY, PUTATIVE (AFU_ORTHOLOGUE AFUA_3G00765)-RELATED-RELATED"/>
    <property type="match status" value="1"/>
</dbReference>
<gene>
    <name evidence="2" type="ORF">FC49_GL001621</name>
</gene>
<evidence type="ECO:0000313" key="2">
    <source>
        <dbReference type="EMBL" id="KRM14007.1"/>
    </source>
</evidence>
<sequence length="156" mass="17239">MITTERLMIKRINHDGDGQLAKLLADPTIQQGAHLLFSGPQPSSFEVDFLLQTGHFYAIYEQRCPGKIVGLLFTQPSELAGEGAVELGYFLAPACRGRGIMTEAVRGLTAQSTKLIVALTDKDNLASQRVLRRAGFQLVKQEDDQVLWEKVPCSHE</sequence>
<dbReference type="Pfam" id="PF13302">
    <property type="entry name" value="Acetyltransf_3"/>
    <property type="match status" value="1"/>
</dbReference>
<proteinExistence type="predicted"/>
<dbReference type="SUPFAM" id="SSF55729">
    <property type="entry name" value="Acyl-CoA N-acyltransferases (Nat)"/>
    <property type="match status" value="1"/>
</dbReference>
<dbReference type="AlphaFoldDB" id="A0A0R1W8D7"/>